<evidence type="ECO:0000256" key="2">
    <source>
        <dbReference type="ARBA" id="ARBA00006533"/>
    </source>
</evidence>
<dbReference type="GO" id="GO:0051301">
    <property type="term" value="P:cell division"/>
    <property type="evidence" value="ECO:0007669"/>
    <property type="project" value="UniProtKB-KW"/>
</dbReference>
<organism evidence="11 12">
    <name type="scientific">Meripilus lineatus</name>
    <dbReference type="NCBI Taxonomy" id="2056292"/>
    <lineage>
        <taxon>Eukaryota</taxon>
        <taxon>Fungi</taxon>
        <taxon>Dikarya</taxon>
        <taxon>Basidiomycota</taxon>
        <taxon>Agaricomycotina</taxon>
        <taxon>Agaricomycetes</taxon>
        <taxon>Polyporales</taxon>
        <taxon>Meripilaceae</taxon>
        <taxon>Meripilus</taxon>
    </lineage>
</organism>
<evidence type="ECO:0000313" key="12">
    <source>
        <dbReference type="Proteomes" id="UP001212997"/>
    </source>
</evidence>
<dbReference type="InterPro" id="IPR025977">
    <property type="entry name" value="Cnd3_C"/>
</dbReference>
<dbReference type="GO" id="GO:0000793">
    <property type="term" value="C:condensed chromosome"/>
    <property type="evidence" value="ECO:0007669"/>
    <property type="project" value="TreeGrafter"/>
</dbReference>
<feature type="compositionally biased region" description="Polar residues" evidence="9">
    <location>
        <begin position="554"/>
        <end position="563"/>
    </location>
</feature>
<feature type="domain" description="Nuclear condensin complex subunit 3 C-terminal" evidence="10">
    <location>
        <begin position="587"/>
        <end position="867"/>
    </location>
</feature>
<feature type="compositionally biased region" description="Acidic residues" evidence="9">
    <location>
        <begin position="1051"/>
        <end position="1070"/>
    </location>
</feature>
<name>A0AAD5UWL4_9APHY</name>
<dbReference type="PANTHER" id="PTHR14418">
    <property type="entry name" value="CONDENSIN COMPLEX SUBUNIT 3-RELATED"/>
    <property type="match status" value="1"/>
</dbReference>
<dbReference type="InterPro" id="IPR027165">
    <property type="entry name" value="CND3"/>
</dbReference>
<dbReference type="EMBL" id="JANAWD010000544">
    <property type="protein sequence ID" value="KAJ3478018.1"/>
    <property type="molecule type" value="Genomic_DNA"/>
</dbReference>
<dbReference type="Pfam" id="PF13646">
    <property type="entry name" value="HEAT_2"/>
    <property type="match status" value="1"/>
</dbReference>
<dbReference type="GO" id="GO:0007076">
    <property type="term" value="P:mitotic chromosome condensation"/>
    <property type="evidence" value="ECO:0007669"/>
    <property type="project" value="InterPro"/>
</dbReference>
<feature type="compositionally biased region" description="Basic residues" evidence="9">
    <location>
        <begin position="1075"/>
        <end position="1090"/>
    </location>
</feature>
<dbReference type="SUPFAM" id="SSF48371">
    <property type="entry name" value="ARM repeat"/>
    <property type="match status" value="1"/>
</dbReference>
<accession>A0AAD5UWL4</accession>
<comment type="caution">
    <text evidence="11">The sequence shown here is derived from an EMBL/GenBank/DDBJ whole genome shotgun (WGS) entry which is preliminary data.</text>
</comment>
<keyword evidence="3" id="KW-0158">Chromosome</keyword>
<evidence type="ECO:0000256" key="4">
    <source>
        <dbReference type="ARBA" id="ARBA00022618"/>
    </source>
</evidence>
<protein>
    <recommendedName>
        <fullName evidence="10">Nuclear condensin complex subunit 3 C-terminal domain-containing protein</fullName>
    </recommendedName>
</protein>
<feature type="compositionally biased region" description="Polar residues" evidence="9">
    <location>
        <begin position="964"/>
        <end position="987"/>
    </location>
</feature>
<keyword evidence="12" id="KW-1185">Reference proteome</keyword>
<dbReference type="Gene3D" id="1.25.10.10">
    <property type="entry name" value="Leucine-rich Repeat Variant"/>
    <property type="match status" value="1"/>
</dbReference>
<feature type="compositionally biased region" description="Basic and acidic residues" evidence="9">
    <location>
        <begin position="536"/>
        <end position="547"/>
    </location>
</feature>
<reference evidence="11" key="1">
    <citation type="submission" date="2022-07" db="EMBL/GenBank/DDBJ databases">
        <title>Genome Sequence of Physisporinus lineatus.</title>
        <authorList>
            <person name="Buettner E."/>
        </authorList>
    </citation>
    <scope>NUCLEOTIDE SEQUENCE</scope>
    <source>
        <strain evidence="11">VT162</strain>
    </source>
</reference>
<feature type="compositionally biased region" description="Acidic residues" evidence="9">
    <location>
        <begin position="1097"/>
        <end position="1107"/>
    </location>
</feature>
<dbReference type="GO" id="GO:0000796">
    <property type="term" value="C:condensin complex"/>
    <property type="evidence" value="ECO:0007669"/>
    <property type="project" value="InterPro"/>
</dbReference>
<keyword evidence="4" id="KW-0132">Cell division</keyword>
<evidence type="ECO:0000256" key="8">
    <source>
        <dbReference type="SAM" id="Coils"/>
    </source>
</evidence>
<gene>
    <name evidence="11" type="ORF">NLI96_g10055</name>
</gene>
<keyword evidence="7" id="KW-0131">Cell cycle</keyword>
<dbReference type="Pfam" id="PF12719">
    <property type="entry name" value="Cnd3"/>
    <property type="match status" value="1"/>
</dbReference>
<evidence type="ECO:0000313" key="11">
    <source>
        <dbReference type="EMBL" id="KAJ3478018.1"/>
    </source>
</evidence>
<dbReference type="PANTHER" id="PTHR14418:SF5">
    <property type="entry name" value="CONDENSIN COMPLEX SUBUNIT 3"/>
    <property type="match status" value="1"/>
</dbReference>
<evidence type="ECO:0000256" key="3">
    <source>
        <dbReference type="ARBA" id="ARBA00022454"/>
    </source>
</evidence>
<feature type="compositionally biased region" description="Basic and acidic residues" evidence="9">
    <location>
        <begin position="568"/>
        <end position="577"/>
    </location>
</feature>
<feature type="region of interest" description="Disordered" evidence="9">
    <location>
        <begin position="941"/>
        <end position="1138"/>
    </location>
</feature>
<dbReference type="InterPro" id="IPR016024">
    <property type="entry name" value="ARM-type_fold"/>
</dbReference>
<evidence type="ECO:0000256" key="9">
    <source>
        <dbReference type="SAM" id="MobiDB-lite"/>
    </source>
</evidence>
<comment type="subcellular location">
    <subcellularLocation>
        <location evidence="1">Chromosome</location>
    </subcellularLocation>
</comment>
<sequence length="1138" mass="128720">MPARTVTPLENLPGSIAKIFDQAQATTANHQKNYVALHKLQQDAATHTELVQNGRSVKLVGERAFEDIFIDMLSRVLQVKKGASVADRIMRFIGGYTRFMNEKALEDRQQAPEEDEDEEETTASRFVARVLRYLLKGCSAKDKIVRFRVVQCIAETVSHLGEIDEELYNILRASLLERLRDKETVVRVQAVLALSKICGADDGSESPTVLEILLEALQCDPSADVRKAALISIPVSPQTLPPLLSRTRDIDATVRKFVYSVVLNPDHASNGDTKNESEVGVTHPRALTIAQRELVVRHGLGDREELVKAAAAKLLAAWVDIVRLGEVKSEADKEDSDIIAFLHLFDLVENTIPEDALKSVFKSRVDILDSLEFGDPYWETMTPERAFLVRVFVEHCVSEKDEARLEAALPVVTALAFKIQDAYNNLLSRLQDEQDEDLLREGITGPEEDERRARREEERLDREFIISEMLKLAVNLDYADEIGRRKMFQLVRNMISQDALPEGLLSRCLDVLRKLSPNERDLIRVVVEVIHEIRDPSEEEEHTRDVNADGETSYAETPATQRTVRPPKATEDMSPEDKARADMMDLRCLSLCIGMLERVNGTFEENSTLEGILGELIIPAVKRKELALRERGLISLGLCCLIARRMALNSLQLFLSQVQSAPEVLKIRVLQIVFDILMVHGTDFLGPDSPHGDRIIDFMLHLLDNEESDKVQAIICMGISKLMLAGMISDERVLRSLVLVYLSPETADNQELRQCLTYFFPVYCYSSAPNQRRMQQAFVPLYQRLREVHHEWEKDDDVVSPSQASLMFVDWTDPQKAAIIAKSVPGNVVDDSIHIDLANNIIKILFEDDLDRDDKKSLCQLLGKLHIPDTIDDDKIRTLKLLMHSLRVRRPLRDTSSKNAFTKFEAMITKKFEKQLEDFNEEEYRQLENLKEMFEFLDEVIPYSDEEEDEPPKKRGGRKRRSESVMTDETSESGQSDDNRSTVSRSTAGGSRKGKAKRRRLSQSDDESDDETEKGTPTPSAAPSRVMPRRSAADKSRSATSKTLKSVREDNSDDDDEEEDDGDEEEEEEMVTPRKTSRSSGKSRRARPSAKAREEARLDEDSDDLLDGDASHDSIIDTTVEQGEDEEDDDEEVDDILG</sequence>
<feature type="compositionally biased region" description="Acidic residues" evidence="9">
    <location>
        <begin position="1122"/>
        <end position="1138"/>
    </location>
</feature>
<keyword evidence="6" id="KW-0226">DNA condensation</keyword>
<keyword evidence="5" id="KW-0498">Mitosis</keyword>
<dbReference type="AlphaFoldDB" id="A0AAD5UWL4"/>
<dbReference type="Proteomes" id="UP001212997">
    <property type="component" value="Unassembled WGS sequence"/>
</dbReference>
<keyword evidence="8" id="KW-0175">Coiled coil</keyword>
<evidence type="ECO:0000256" key="5">
    <source>
        <dbReference type="ARBA" id="ARBA00022776"/>
    </source>
</evidence>
<feature type="region of interest" description="Disordered" evidence="9">
    <location>
        <begin position="536"/>
        <end position="577"/>
    </location>
</feature>
<evidence type="ECO:0000256" key="7">
    <source>
        <dbReference type="ARBA" id="ARBA00023306"/>
    </source>
</evidence>
<feature type="compositionally biased region" description="Basic residues" evidence="9">
    <location>
        <begin position="992"/>
        <end position="1001"/>
    </location>
</feature>
<comment type="similarity">
    <text evidence="2">Belongs to the CND3 (condensin subunit 3) family.</text>
</comment>
<feature type="coiled-coil region" evidence="8">
    <location>
        <begin position="913"/>
        <end position="940"/>
    </location>
</feature>
<evidence type="ECO:0000256" key="6">
    <source>
        <dbReference type="ARBA" id="ARBA00023067"/>
    </source>
</evidence>
<evidence type="ECO:0000256" key="1">
    <source>
        <dbReference type="ARBA" id="ARBA00004286"/>
    </source>
</evidence>
<dbReference type="InterPro" id="IPR011989">
    <property type="entry name" value="ARM-like"/>
</dbReference>
<evidence type="ECO:0000259" key="10">
    <source>
        <dbReference type="Pfam" id="PF12719"/>
    </source>
</evidence>
<proteinExistence type="inferred from homology"/>